<sequence>MINGTPDDGAMAAFFALGIVFVTIAIIWGIAAYLLSAFALYTMAKNDEREDAFLAFIPIINCKVQGDLIAKKLPSFMNPEAGWKLFGVYVGIFILSFIPIVNILTGFLSVGLGIYVMYAILERYADNAVLFTVIHVVTAGLFFPLHLFLVRKHTPRY</sequence>
<comment type="caution">
    <text evidence="2">The sequence shown here is derived from an EMBL/GenBank/DDBJ whole genome shotgun (WGS) entry which is preliminary data.</text>
</comment>
<keyword evidence="3" id="KW-1185">Reference proteome</keyword>
<organism evidence="2 3">
    <name type="scientific">Bacillus manliponensis</name>
    <dbReference type="NCBI Taxonomy" id="574376"/>
    <lineage>
        <taxon>Bacteria</taxon>
        <taxon>Bacillati</taxon>
        <taxon>Bacillota</taxon>
        <taxon>Bacilli</taxon>
        <taxon>Bacillales</taxon>
        <taxon>Bacillaceae</taxon>
        <taxon>Bacillus</taxon>
        <taxon>Bacillus cereus group</taxon>
    </lineage>
</organism>
<dbReference type="OrthoDB" id="2869613at2"/>
<evidence type="ECO:0000256" key="1">
    <source>
        <dbReference type="SAM" id="Phobius"/>
    </source>
</evidence>
<accession>A0A073JUF7</accession>
<evidence type="ECO:0008006" key="4">
    <source>
        <dbReference type="Google" id="ProtNLM"/>
    </source>
</evidence>
<dbReference type="AlphaFoldDB" id="A0A073JUF7"/>
<keyword evidence="1" id="KW-0812">Transmembrane</keyword>
<feature type="transmembrane region" description="Helical" evidence="1">
    <location>
        <begin position="12"/>
        <end position="41"/>
    </location>
</feature>
<proteinExistence type="predicted"/>
<name>A0A073JUF7_9BACI</name>
<keyword evidence="1" id="KW-1133">Transmembrane helix</keyword>
<reference evidence="2 3" key="1">
    <citation type="submission" date="2014-06" db="EMBL/GenBank/DDBJ databases">
        <title>Draft genome sequence of Bacillus manliponensis JCM 15802 (MCCC 1A00708).</title>
        <authorList>
            <person name="Lai Q."/>
            <person name="Liu Y."/>
            <person name="Shao Z."/>
        </authorList>
    </citation>
    <scope>NUCLEOTIDE SEQUENCE [LARGE SCALE GENOMIC DNA]</scope>
    <source>
        <strain evidence="2 3">JCM 15802</strain>
    </source>
</reference>
<feature type="transmembrane region" description="Helical" evidence="1">
    <location>
        <begin position="128"/>
        <end position="150"/>
    </location>
</feature>
<evidence type="ECO:0000313" key="2">
    <source>
        <dbReference type="EMBL" id="KEK17811.1"/>
    </source>
</evidence>
<evidence type="ECO:0000313" key="3">
    <source>
        <dbReference type="Proteomes" id="UP000027822"/>
    </source>
</evidence>
<dbReference type="STRING" id="574376.BAMA_10670"/>
<feature type="transmembrane region" description="Helical" evidence="1">
    <location>
        <begin position="86"/>
        <end position="116"/>
    </location>
</feature>
<gene>
    <name evidence="2" type="ORF">BAMA_10670</name>
</gene>
<dbReference type="EMBL" id="JOTN01000021">
    <property type="protein sequence ID" value="KEK17811.1"/>
    <property type="molecule type" value="Genomic_DNA"/>
</dbReference>
<dbReference type="Proteomes" id="UP000027822">
    <property type="component" value="Unassembled WGS sequence"/>
</dbReference>
<keyword evidence="1" id="KW-0472">Membrane</keyword>
<protein>
    <recommendedName>
        <fullName evidence="4">Group-specific protein</fullName>
    </recommendedName>
</protein>
<dbReference type="eggNOG" id="ENOG5033YSV">
    <property type="taxonomic scope" value="Bacteria"/>
</dbReference>